<accession>A0A8J7YH72</accession>
<keyword evidence="3" id="KW-1185">Reference proteome</keyword>
<evidence type="ECO:0000313" key="3">
    <source>
        <dbReference type="Proteomes" id="UP000783863"/>
    </source>
</evidence>
<protein>
    <submittedName>
        <fullName evidence="2">Uncharacterized protein</fullName>
    </submittedName>
</protein>
<keyword evidence="1" id="KW-0472">Membrane</keyword>
<comment type="caution">
    <text evidence="2">The sequence shown here is derived from an EMBL/GenBank/DDBJ whole genome shotgun (WGS) entry which is preliminary data.</text>
</comment>
<dbReference type="Proteomes" id="UP000783863">
    <property type="component" value="Unassembled WGS sequence"/>
</dbReference>
<reference evidence="2" key="1">
    <citation type="submission" date="2021-06" db="EMBL/GenBank/DDBJ databases">
        <title>Halomicroarcula sp. F24A a new haloarchaeum isolated from saline soil.</title>
        <authorList>
            <person name="Duran-Viseras A."/>
            <person name="Sanchez-Porro C."/>
            <person name="Ventosa A."/>
        </authorList>
    </citation>
    <scope>NUCLEOTIDE SEQUENCE</scope>
    <source>
        <strain evidence="2">F24A</strain>
    </source>
</reference>
<evidence type="ECO:0000256" key="1">
    <source>
        <dbReference type="SAM" id="Phobius"/>
    </source>
</evidence>
<dbReference type="RefSeq" id="WP_220589688.1">
    <property type="nucleotide sequence ID" value="NZ_RKLQ01000004.1"/>
</dbReference>
<name>A0A8J7YH72_9EURY</name>
<keyword evidence="1" id="KW-0812">Transmembrane</keyword>
<feature type="transmembrane region" description="Helical" evidence="1">
    <location>
        <begin position="12"/>
        <end position="37"/>
    </location>
</feature>
<gene>
    <name evidence="2" type="ORF">EGD98_17470</name>
</gene>
<feature type="transmembrane region" description="Helical" evidence="1">
    <location>
        <begin position="125"/>
        <end position="142"/>
    </location>
</feature>
<proteinExistence type="predicted"/>
<dbReference type="EMBL" id="RKLQ01000004">
    <property type="protein sequence ID" value="MBX0305452.1"/>
    <property type="molecule type" value="Genomic_DNA"/>
</dbReference>
<feature type="transmembrane region" description="Helical" evidence="1">
    <location>
        <begin position="92"/>
        <end position="113"/>
    </location>
</feature>
<sequence>MTFESTDLLGHLIAVVSSIGWFPAFGATADVSTSAILSQLLHLGPEWVAVSQQPLRMLLTYPLGGSFDTVVTFFSGHSGIVDEIAGAAEMPAWFGTSMQTLGLILLIVGAMAWAVSPSVRTRERGFYLVSSGFVLAIVGYGFETFQELIQYVFTG</sequence>
<dbReference type="AlphaFoldDB" id="A0A8J7YH72"/>
<organism evidence="2 3">
    <name type="scientific">Haloarcula salinisoli</name>
    <dbReference type="NCBI Taxonomy" id="2487746"/>
    <lineage>
        <taxon>Archaea</taxon>
        <taxon>Methanobacteriati</taxon>
        <taxon>Methanobacteriota</taxon>
        <taxon>Stenosarchaea group</taxon>
        <taxon>Halobacteria</taxon>
        <taxon>Halobacteriales</taxon>
        <taxon>Haloarculaceae</taxon>
        <taxon>Haloarcula</taxon>
    </lineage>
</organism>
<evidence type="ECO:0000313" key="2">
    <source>
        <dbReference type="EMBL" id="MBX0305452.1"/>
    </source>
</evidence>
<keyword evidence="1" id="KW-1133">Transmembrane helix</keyword>